<evidence type="ECO:0000259" key="3">
    <source>
        <dbReference type="Pfam" id="PF12733"/>
    </source>
</evidence>
<feature type="signal peptide" evidence="2">
    <location>
        <begin position="1"/>
        <end position="25"/>
    </location>
</feature>
<dbReference type="InterPro" id="IPR025883">
    <property type="entry name" value="Cadherin-like_domain"/>
</dbReference>
<keyword evidence="1" id="KW-0812">Transmembrane</keyword>
<organism evidence="4 5">
    <name type="scientific">Vescimonas fastidiosa</name>
    <dbReference type="NCBI Taxonomy" id="2714353"/>
    <lineage>
        <taxon>Bacteria</taxon>
        <taxon>Bacillati</taxon>
        <taxon>Bacillota</taxon>
        <taxon>Clostridia</taxon>
        <taxon>Eubacteriales</taxon>
        <taxon>Oscillospiraceae</taxon>
        <taxon>Vescimonas</taxon>
    </lineage>
</organism>
<evidence type="ECO:0000256" key="1">
    <source>
        <dbReference type="SAM" id="Phobius"/>
    </source>
</evidence>
<evidence type="ECO:0000313" key="5">
    <source>
        <dbReference type="Proteomes" id="UP000681343"/>
    </source>
</evidence>
<gene>
    <name evidence="4" type="ORF">MM35RIKEN_22390</name>
</gene>
<dbReference type="KEGG" id="vfa:MM35RIKEN_22390"/>
<keyword evidence="2" id="KW-0732">Signal</keyword>
<keyword evidence="1" id="KW-0472">Membrane</keyword>
<evidence type="ECO:0000313" key="4">
    <source>
        <dbReference type="EMBL" id="BCK80047.1"/>
    </source>
</evidence>
<dbReference type="InterPro" id="IPR008930">
    <property type="entry name" value="Terpenoid_cyclase/PrenylTrfase"/>
</dbReference>
<feature type="chain" id="PRO_5032576675" description="Cadherin-like beta-sandwich-like domain-containing protein" evidence="2">
    <location>
        <begin position="26"/>
        <end position="1566"/>
    </location>
</feature>
<dbReference type="Pfam" id="PF12733">
    <property type="entry name" value="Cadherin-like"/>
    <property type="match status" value="1"/>
</dbReference>
<accession>A0A810Q1A0</accession>
<feature type="domain" description="Cadherin-like beta-sandwich-like" evidence="3">
    <location>
        <begin position="162"/>
        <end position="254"/>
    </location>
</feature>
<protein>
    <recommendedName>
        <fullName evidence="3">Cadherin-like beta-sandwich-like domain-containing protein</fullName>
    </recommendedName>
</protein>
<dbReference type="Gene3D" id="1.50.10.20">
    <property type="match status" value="1"/>
</dbReference>
<dbReference type="CDD" id="cd00688">
    <property type="entry name" value="ISOPREN_C2_like"/>
    <property type="match status" value="1"/>
</dbReference>
<dbReference type="EMBL" id="AP023416">
    <property type="protein sequence ID" value="BCK80047.1"/>
    <property type="molecule type" value="Genomic_DNA"/>
</dbReference>
<evidence type="ECO:0000256" key="2">
    <source>
        <dbReference type="SAM" id="SignalP"/>
    </source>
</evidence>
<name>A0A810Q1A0_9FIRM</name>
<feature type="transmembrane region" description="Helical" evidence="1">
    <location>
        <begin position="1541"/>
        <end position="1559"/>
    </location>
</feature>
<sequence>MKKKILSLLLAVVMALSLVPTSVLAAPDDLGQVHVIVENTTYSKDKGAPWDGKLVDTWVKLTEESTMMSCVVKALEAKGYTQTGAESNYIGEINGLAAFDGGGQSGWMGTLNDWFANEGFGAFTVAAGKLEGGDEIRIMYTCAFGDDLGGSWGSSDNTVKALSFSAGELSPAFDKDTHSYTLKLAADVSSVVVTPTASNKNFQVRTSVGGTEYKRTAKIPVADGTVITVKCGDPAWPSMNDKPEKAEEYTITVEQAVKVTIRSQAAGSYLHAPQEVEVSALDAEKYGFTDALEGVTALDALVKAHELVFGDAFTKETAGEYLAVGSSGWISKIFGTDTYASGFYINGGYPNDGTPASYGGGYNGTMVTNTPLLSGDVVDFYVMSDGTTYSDYYTWVDAPAEMQVGKKVTATVTGFYAMSGYLYKDPASLKAAAKPLEGAKLGWMDPETGAVTVIDGAVTDEKGQATFTVTNGFTGYLTAVSNADNEDEEVYVLLNPTTKVKEIPVVTVDLTGLHSAQLASLKLYSYVGGVRGDVDLLAGKSTVADGYKLKYADVKLPAGNYWVQGYNEAGQYNGGIVVTVSEDTTSIAFQRVYEIYATNSGWVENTDYTIDYQVVGADGMNRKAEMGTSTSWGTTHTSGIFVEGDTVKATLSPMGDKAGKFNPLTITKSSADTAPGKGALSISASLLEALNITVTAPAGSTISLGRFGSYWIYQFEEPLSVETVGDTVVAKFRPSAAGNMNHFVRVQHPDGVTYWTFDSLKDGQSITVTKEDLHIGDASFTKDTVNRFNKNVYDLGNVYLNINEKGYLNLEQGQTRELDVFRCWQAIEGFVNAKIALPDVHYTVVDFNGQPSDVVTITPDANNSSLASMRANKNGTALVLVTYDAMTHMQGQSSTKSKEFSAIWPEFTGVFVVSVGADGSAIQTNMTMDRMDAPVKNDAQKALDAEHDILFYLGDAGAAYSFKPEEGCTVTVARSTVTDKMRFSGFTSKGVTVAADGTVTVTGLTTGRHIICVEKDGVKTYQVVTARGVSYDFLDADGNVLPATTEFKAGDKVKIQFHDLVSPKEKLSGYYNFNFSVYYKGENGTFFKSNPGSTFGAYDFSGNPVRQQIEITIPENWTGLSYDLTGAIKVGGFAGKPTHRMQSYTGGMDMQYGTTPSAMLAQLPALSLKLEGWHVNDAIEKIDAIGQVTLASKDAITAARTAYEALTEAQQAQVKNYDKLTAAEADYAQVLAEQSERLQEIYKTTGDFMGTLGTPTVNSTGGEWMVIGLARSGRPVPAGYYDNVVKFVRENADKNERLDRNKVTDNARVILALTAIGKDVTNVDGHNLLKGLDNMAYVQTQGINGPIFTLIALDSHNYPTMGDVTREKLIETILGAALEDGGWTLSGTKADTDMTAMAIQALAPYYKTNETVKAAVDKALDVLSGLQQGDGGFGSWGTINSESCAQVIVALTALGIDPTADSRFVKNGLTVLDALAGFYVTGGGFRHTAGGERNGMATEQGYYALAAYYRFVNAQTRLYDMTDVAIQTGGSNTPATGDTGVLVWVIALPVTALAAAFVLKRKEREA</sequence>
<dbReference type="Proteomes" id="UP000681343">
    <property type="component" value="Plasmid pMM35_01"/>
</dbReference>
<dbReference type="RefSeq" id="WP_212821896.1">
    <property type="nucleotide sequence ID" value="NZ_AP023416.1"/>
</dbReference>
<keyword evidence="1" id="KW-1133">Transmembrane helix</keyword>
<reference evidence="4" key="1">
    <citation type="submission" date="2020-09" db="EMBL/GenBank/DDBJ databases">
        <title>New species isolated from human feces.</title>
        <authorList>
            <person name="Kitahara M."/>
            <person name="Shigeno Y."/>
            <person name="Shime M."/>
            <person name="Matsumoto Y."/>
            <person name="Nakamura S."/>
            <person name="Motooka D."/>
            <person name="Fukuoka S."/>
            <person name="Nishikawa H."/>
            <person name="Benno Y."/>
        </authorList>
    </citation>
    <scope>NUCLEOTIDE SEQUENCE</scope>
    <source>
        <strain evidence="4">MM35</strain>
        <plasmid evidence="4">pMM35_01</plasmid>
    </source>
</reference>
<keyword evidence="4" id="KW-0614">Plasmid</keyword>
<geneLocation type="plasmid" evidence="4 5">
    <name>pMM35_01</name>
</geneLocation>
<keyword evidence="5" id="KW-1185">Reference proteome</keyword>
<dbReference type="SUPFAM" id="SSF48239">
    <property type="entry name" value="Terpenoid cyclases/Protein prenyltransferases"/>
    <property type="match status" value="1"/>
</dbReference>
<proteinExistence type="predicted"/>